<evidence type="ECO:0000313" key="1">
    <source>
        <dbReference type="EMBL" id="CAK7324761.1"/>
    </source>
</evidence>
<sequence>MSRGIKDKSKLIEEYIIGLIEEIKGHLKELNWKPAEADEGFLIRLNVDEAKGVQREDGKSISRAGSLAGKYASWQLCELALAVLIFNE</sequence>
<accession>A0AAV1QSR0</accession>
<comment type="caution">
    <text evidence="1">The sequence shown here is derived from an EMBL/GenBank/DDBJ whole genome shotgun (WGS) entry which is preliminary data.</text>
</comment>
<dbReference type="AlphaFoldDB" id="A0AAV1QSR0"/>
<dbReference type="EMBL" id="CAWUPB010000653">
    <property type="protein sequence ID" value="CAK7324761.1"/>
    <property type="molecule type" value="Genomic_DNA"/>
</dbReference>
<evidence type="ECO:0000313" key="2">
    <source>
        <dbReference type="Proteomes" id="UP001314170"/>
    </source>
</evidence>
<name>A0AAV1QSR0_9ROSI</name>
<protein>
    <submittedName>
        <fullName evidence="1">Uncharacterized protein</fullName>
    </submittedName>
</protein>
<dbReference type="Proteomes" id="UP001314170">
    <property type="component" value="Unassembled WGS sequence"/>
</dbReference>
<gene>
    <name evidence="1" type="ORF">DCAF_LOCUS2427</name>
</gene>
<keyword evidence="2" id="KW-1185">Reference proteome</keyword>
<proteinExistence type="predicted"/>
<reference evidence="1 2" key="1">
    <citation type="submission" date="2024-01" db="EMBL/GenBank/DDBJ databases">
        <authorList>
            <person name="Waweru B."/>
        </authorList>
    </citation>
    <scope>NUCLEOTIDE SEQUENCE [LARGE SCALE GENOMIC DNA]</scope>
</reference>
<organism evidence="1 2">
    <name type="scientific">Dovyalis caffra</name>
    <dbReference type="NCBI Taxonomy" id="77055"/>
    <lineage>
        <taxon>Eukaryota</taxon>
        <taxon>Viridiplantae</taxon>
        <taxon>Streptophyta</taxon>
        <taxon>Embryophyta</taxon>
        <taxon>Tracheophyta</taxon>
        <taxon>Spermatophyta</taxon>
        <taxon>Magnoliopsida</taxon>
        <taxon>eudicotyledons</taxon>
        <taxon>Gunneridae</taxon>
        <taxon>Pentapetalae</taxon>
        <taxon>rosids</taxon>
        <taxon>fabids</taxon>
        <taxon>Malpighiales</taxon>
        <taxon>Salicaceae</taxon>
        <taxon>Flacourtieae</taxon>
        <taxon>Dovyalis</taxon>
    </lineage>
</organism>